<feature type="transmembrane region" description="Helical" evidence="1">
    <location>
        <begin position="6"/>
        <end position="23"/>
    </location>
</feature>
<dbReference type="KEGG" id="aeh:Mlg_1956"/>
<gene>
    <name evidence="2" type="ordered locus">Mlg_1956</name>
</gene>
<dbReference type="OrthoDB" id="5785537at2"/>
<dbReference type="PIRSF" id="PIRSF019883">
    <property type="entry name" value="UCP019883"/>
    <property type="match status" value="1"/>
</dbReference>
<evidence type="ECO:0008006" key="4">
    <source>
        <dbReference type="Google" id="ProtNLM"/>
    </source>
</evidence>
<dbReference type="InterPro" id="IPR016768">
    <property type="entry name" value="UCP019883"/>
</dbReference>
<evidence type="ECO:0000313" key="3">
    <source>
        <dbReference type="Proteomes" id="UP000001962"/>
    </source>
</evidence>
<feature type="transmembrane region" description="Helical" evidence="1">
    <location>
        <begin position="44"/>
        <end position="63"/>
    </location>
</feature>
<name>Q0A789_ALKEH</name>
<reference evidence="3" key="1">
    <citation type="submission" date="2006-08" db="EMBL/GenBank/DDBJ databases">
        <title>Complete sequence of Alkalilimnicola ehrilichei MLHE-1.</title>
        <authorList>
            <person name="Copeland A."/>
            <person name="Lucas S."/>
            <person name="Lapidus A."/>
            <person name="Barry K."/>
            <person name="Detter J.C."/>
            <person name="Glavina del Rio T."/>
            <person name="Hammon N."/>
            <person name="Israni S."/>
            <person name="Dalin E."/>
            <person name="Tice H."/>
            <person name="Pitluck S."/>
            <person name="Sims D."/>
            <person name="Brettin T."/>
            <person name="Bruce D."/>
            <person name="Han C."/>
            <person name="Tapia R."/>
            <person name="Gilna P."/>
            <person name="Schmutz J."/>
            <person name="Larimer F."/>
            <person name="Land M."/>
            <person name="Hauser L."/>
            <person name="Kyrpides N."/>
            <person name="Mikhailova N."/>
            <person name="Oremland R.S."/>
            <person name="Hoeft S.E."/>
            <person name="Switzer-Blum J."/>
            <person name="Kulp T."/>
            <person name="King G."/>
            <person name="Tabita R."/>
            <person name="Witte B."/>
            <person name="Santini J.M."/>
            <person name="Basu P."/>
            <person name="Hollibaugh J.T."/>
            <person name="Xie G."/>
            <person name="Stolz J.F."/>
            <person name="Richardson P."/>
        </authorList>
    </citation>
    <scope>NUCLEOTIDE SEQUENCE [LARGE SCALE GENOMIC DNA]</scope>
    <source>
        <strain evidence="3">ATCC BAA-1101 / DSM 17681 / MLHE-1</strain>
    </source>
</reference>
<organism evidence="2 3">
    <name type="scientific">Alkalilimnicola ehrlichii (strain ATCC BAA-1101 / DSM 17681 / MLHE-1)</name>
    <dbReference type="NCBI Taxonomy" id="187272"/>
    <lineage>
        <taxon>Bacteria</taxon>
        <taxon>Pseudomonadati</taxon>
        <taxon>Pseudomonadota</taxon>
        <taxon>Gammaproteobacteria</taxon>
        <taxon>Chromatiales</taxon>
        <taxon>Ectothiorhodospiraceae</taxon>
        <taxon>Alkalilimnicola</taxon>
    </lineage>
</organism>
<accession>Q0A789</accession>
<dbReference type="AlphaFoldDB" id="Q0A789"/>
<sequence length="119" mass="13659">MGENSAIALLFLLAVVAANLPWLTERVFLVAPTPPRGKREWVRFLEWGVYYLVAGAAAIGLEYSVTGDIYPKDWVFYVTTLCLFAVFALPGFIYRHDLRKHLQKRKERSDRLRRAASQD</sequence>
<evidence type="ECO:0000256" key="1">
    <source>
        <dbReference type="SAM" id="Phobius"/>
    </source>
</evidence>
<keyword evidence="3" id="KW-1185">Reference proteome</keyword>
<keyword evidence="1" id="KW-0812">Transmembrane</keyword>
<protein>
    <recommendedName>
        <fullName evidence="4">Transmembrane protein</fullName>
    </recommendedName>
</protein>
<keyword evidence="1" id="KW-0472">Membrane</keyword>
<dbReference type="Pfam" id="PF10993">
    <property type="entry name" value="DUF2818"/>
    <property type="match status" value="1"/>
</dbReference>
<proteinExistence type="predicted"/>
<feature type="transmembrane region" description="Helical" evidence="1">
    <location>
        <begin position="75"/>
        <end position="94"/>
    </location>
</feature>
<dbReference type="eggNOG" id="ENOG5032Z6F">
    <property type="taxonomic scope" value="Bacteria"/>
</dbReference>
<evidence type="ECO:0000313" key="2">
    <source>
        <dbReference type="EMBL" id="ABI57298.1"/>
    </source>
</evidence>
<dbReference type="Proteomes" id="UP000001962">
    <property type="component" value="Chromosome"/>
</dbReference>
<keyword evidence="1" id="KW-1133">Transmembrane helix</keyword>
<dbReference type="RefSeq" id="WP_011629692.1">
    <property type="nucleotide sequence ID" value="NC_008340.1"/>
</dbReference>
<dbReference type="EMBL" id="CP000453">
    <property type="protein sequence ID" value="ABI57298.1"/>
    <property type="molecule type" value="Genomic_DNA"/>
</dbReference>
<dbReference type="HOGENOM" id="CLU_159301_1_0_6"/>